<evidence type="ECO:0000259" key="8">
    <source>
        <dbReference type="PROSITE" id="PS51918"/>
    </source>
</evidence>
<evidence type="ECO:0000313" key="9">
    <source>
        <dbReference type="EMBL" id="ACN14019.1"/>
    </source>
</evidence>
<dbReference type="EC" id="2.1.1.-" evidence="9"/>
<keyword evidence="4" id="KW-0408">Iron</keyword>
<dbReference type="SFLD" id="SFLDG01123">
    <property type="entry name" value="methyltransferase_(Class_B)"/>
    <property type="match status" value="1"/>
</dbReference>
<reference evidence="9 10" key="1">
    <citation type="journal article" date="2009" name="Environ. Microbiol.">
        <title>Genome sequence of Desulfobacterium autotrophicum HRM2, a marine sulfate reducer oxidizing organic carbon completely to carbon dioxide.</title>
        <authorList>
            <person name="Strittmatter A.W."/>
            <person name="Liesegang H."/>
            <person name="Rabus R."/>
            <person name="Decker I."/>
            <person name="Amann J."/>
            <person name="Andres S."/>
            <person name="Henne A."/>
            <person name="Fricke W.F."/>
            <person name="Martinez-Arias R."/>
            <person name="Bartels D."/>
            <person name="Goesmann A."/>
            <person name="Krause L."/>
            <person name="Puehler A."/>
            <person name="Klenk H.P."/>
            <person name="Richter M."/>
            <person name="Schuler M."/>
            <person name="Gloeckner F.O."/>
            <person name="Meyerdierks A."/>
            <person name="Gottschalk G."/>
            <person name="Amann R."/>
        </authorList>
    </citation>
    <scope>NUCLEOTIDE SEQUENCE [LARGE SCALE GENOMIC DNA]</scope>
    <source>
        <strain evidence="10">ATCC 43914 / DSM 3382 / HRM2</strain>
    </source>
</reference>
<keyword evidence="10" id="KW-1185">Reference proteome</keyword>
<dbReference type="eggNOG" id="COG1032">
    <property type="taxonomic scope" value="Bacteria"/>
</dbReference>
<dbReference type="InterPro" id="IPR058240">
    <property type="entry name" value="rSAM_sf"/>
</dbReference>
<dbReference type="GO" id="GO:0032259">
    <property type="term" value="P:methylation"/>
    <property type="evidence" value="ECO:0007669"/>
    <property type="project" value="UniProtKB-KW"/>
</dbReference>
<feature type="domain" description="Radical SAM core" evidence="8">
    <location>
        <begin position="230"/>
        <end position="472"/>
    </location>
</feature>
<dbReference type="GO" id="GO:0008168">
    <property type="term" value="F:methyltransferase activity"/>
    <property type="evidence" value="ECO:0007669"/>
    <property type="project" value="UniProtKB-KW"/>
</dbReference>
<keyword evidence="2" id="KW-0949">S-adenosyl-L-methionine</keyword>
<dbReference type="SUPFAM" id="SSF52242">
    <property type="entry name" value="Cobalamin (vitamin B12)-binding domain"/>
    <property type="match status" value="1"/>
</dbReference>
<evidence type="ECO:0000259" key="7">
    <source>
        <dbReference type="PROSITE" id="PS51332"/>
    </source>
</evidence>
<dbReference type="InterPro" id="IPR034466">
    <property type="entry name" value="Methyltransferase_Class_B"/>
</dbReference>
<evidence type="ECO:0000313" key="10">
    <source>
        <dbReference type="Proteomes" id="UP000000442"/>
    </source>
</evidence>
<organism evidence="9 10">
    <name type="scientific">Desulforapulum autotrophicum (strain ATCC 43914 / DSM 3382 / VKM B-1955 / HRM2)</name>
    <name type="common">Desulfobacterium autotrophicum</name>
    <dbReference type="NCBI Taxonomy" id="177437"/>
    <lineage>
        <taxon>Bacteria</taxon>
        <taxon>Pseudomonadati</taxon>
        <taxon>Thermodesulfobacteriota</taxon>
        <taxon>Desulfobacteria</taxon>
        <taxon>Desulfobacterales</taxon>
        <taxon>Desulfobacteraceae</taxon>
        <taxon>Desulforapulum</taxon>
    </lineage>
</organism>
<comment type="cofactor">
    <cofactor evidence="1">
        <name>[4Fe-4S] cluster</name>
        <dbReference type="ChEBI" id="CHEBI:49883"/>
    </cofactor>
</comment>
<evidence type="ECO:0000256" key="6">
    <source>
        <dbReference type="SAM" id="MobiDB-lite"/>
    </source>
</evidence>
<dbReference type="GO" id="GO:0051539">
    <property type="term" value="F:4 iron, 4 sulfur cluster binding"/>
    <property type="evidence" value="ECO:0007669"/>
    <property type="project" value="UniProtKB-KW"/>
</dbReference>
<dbReference type="InterPro" id="IPR007197">
    <property type="entry name" value="rSAM"/>
</dbReference>
<evidence type="ECO:0000256" key="4">
    <source>
        <dbReference type="ARBA" id="ARBA00023004"/>
    </source>
</evidence>
<dbReference type="EMBL" id="CP001087">
    <property type="protein sequence ID" value="ACN14019.1"/>
    <property type="molecule type" value="Genomic_DNA"/>
</dbReference>
<dbReference type="InterPro" id="IPR036724">
    <property type="entry name" value="Cobalamin-bd_sf"/>
</dbReference>
<dbReference type="PANTHER" id="PTHR43409">
    <property type="entry name" value="ANAEROBIC MAGNESIUM-PROTOPORPHYRIN IX MONOMETHYL ESTER CYCLASE-RELATED"/>
    <property type="match status" value="1"/>
</dbReference>
<dbReference type="AlphaFoldDB" id="C0QKE8"/>
<gene>
    <name evidence="9" type="ordered locus">HRM2_09060</name>
</gene>
<keyword evidence="9" id="KW-0489">Methyltransferase</keyword>
<feature type="domain" description="B12-binding" evidence="7">
    <location>
        <begin position="10"/>
        <end position="187"/>
    </location>
</feature>
<dbReference type="Pfam" id="PF02310">
    <property type="entry name" value="B12-binding"/>
    <property type="match status" value="1"/>
</dbReference>
<keyword evidence="9" id="KW-0808">Transferase</keyword>
<dbReference type="InterPro" id="IPR006158">
    <property type="entry name" value="Cobalamin-bd"/>
</dbReference>
<dbReference type="SFLD" id="SFLDG01082">
    <property type="entry name" value="B12-binding_domain_containing"/>
    <property type="match status" value="1"/>
</dbReference>
<sequence>MSLSSGKAAVCDVLLVQPPMEEFYLTAKRTVPYGLACIAAVLVQNGFSVSIVDGLAVKKSRIIDPPAALGDLGAFYGREDLSPFALFHHFRHYGYSFEHIGARVREQQPFLVGISSLFTAYAGEAMETARAVKRFWPHCRVVMGGHHPTVFPRETMACEAVDFVLRGEGEGSMALLALALKKNTGLEGVPGIVFRRPGAGLYVGEPAWIDDLDSTPLPATQLVDQSFYQRKKRGSISVVTARGCPMHCTYCCLGASSAHAPFRRRSVASVMAELEVQMDSQDVGFIDFEDENLSLDRGWFLSLLDGISARYGSRDLELRAMNGLYAPSLDHGVISAMKQAGFRTLNLSLGSTCKEQLARFKRPDVSLALDRCLESAETLGLEAVSYLIAAAPGQDPRQSVRDLVYLGARRTLVGLSIFYPAPGSHDFMVCRQKGLLPVNFEQMRSTAFPISDTTTRIEAATLLRLARLLNFMKSLKDEGDLPTSGSKGSRRSRVDPSNRREAGKLLVADFLEHGCIQGISADGKVFDHPVSPSLVSLFLSGLAGVTLRGVGETNK</sequence>
<dbReference type="STRING" id="177437.HRM2_09060"/>
<dbReference type="PROSITE" id="PS51332">
    <property type="entry name" value="B12_BINDING"/>
    <property type="match status" value="1"/>
</dbReference>
<evidence type="ECO:0000256" key="3">
    <source>
        <dbReference type="ARBA" id="ARBA00022723"/>
    </source>
</evidence>
<dbReference type="KEGG" id="dat:HRM2_09060"/>
<dbReference type="HOGENOM" id="CLU_021572_2_0_7"/>
<accession>C0QKE8</accession>
<dbReference type="SFLD" id="SFLDS00029">
    <property type="entry name" value="Radical_SAM"/>
    <property type="match status" value="1"/>
</dbReference>
<dbReference type="Gene3D" id="3.40.50.280">
    <property type="entry name" value="Cobalamin-binding domain"/>
    <property type="match status" value="1"/>
</dbReference>
<dbReference type="SUPFAM" id="SSF102114">
    <property type="entry name" value="Radical SAM enzymes"/>
    <property type="match status" value="1"/>
</dbReference>
<keyword evidence="5" id="KW-0411">Iron-sulfur</keyword>
<dbReference type="CDD" id="cd02068">
    <property type="entry name" value="radical_SAM_B12_BD"/>
    <property type="match status" value="1"/>
</dbReference>
<dbReference type="InterPro" id="IPR051198">
    <property type="entry name" value="BchE-like"/>
</dbReference>
<dbReference type="GO" id="GO:0031419">
    <property type="term" value="F:cobalamin binding"/>
    <property type="evidence" value="ECO:0007669"/>
    <property type="project" value="InterPro"/>
</dbReference>
<protein>
    <submittedName>
        <fullName evidence="9">Methyltransferase (Radical SAM domain)</fullName>
        <ecNumber evidence="9">2.1.1.-</ecNumber>
    </submittedName>
</protein>
<keyword evidence="3" id="KW-0479">Metal-binding</keyword>
<evidence type="ECO:0000256" key="2">
    <source>
        <dbReference type="ARBA" id="ARBA00022691"/>
    </source>
</evidence>
<dbReference type="InterPro" id="IPR023404">
    <property type="entry name" value="rSAM_horseshoe"/>
</dbReference>
<dbReference type="PANTHER" id="PTHR43409:SF16">
    <property type="entry name" value="SLR0320 PROTEIN"/>
    <property type="match status" value="1"/>
</dbReference>
<dbReference type="RefSeq" id="WP_012663259.1">
    <property type="nucleotide sequence ID" value="NC_012108.1"/>
</dbReference>
<dbReference type="Proteomes" id="UP000000442">
    <property type="component" value="Chromosome"/>
</dbReference>
<proteinExistence type="predicted"/>
<evidence type="ECO:0000256" key="1">
    <source>
        <dbReference type="ARBA" id="ARBA00001966"/>
    </source>
</evidence>
<dbReference type="PROSITE" id="PS51918">
    <property type="entry name" value="RADICAL_SAM"/>
    <property type="match status" value="1"/>
</dbReference>
<dbReference type="InterPro" id="IPR006638">
    <property type="entry name" value="Elp3/MiaA/NifB-like_rSAM"/>
</dbReference>
<dbReference type="GO" id="GO:0046872">
    <property type="term" value="F:metal ion binding"/>
    <property type="evidence" value="ECO:0007669"/>
    <property type="project" value="UniProtKB-KW"/>
</dbReference>
<dbReference type="Gene3D" id="3.80.30.20">
    <property type="entry name" value="tm_1862 like domain"/>
    <property type="match status" value="1"/>
</dbReference>
<feature type="region of interest" description="Disordered" evidence="6">
    <location>
        <begin position="478"/>
        <end position="498"/>
    </location>
</feature>
<dbReference type="GO" id="GO:0005829">
    <property type="term" value="C:cytosol"/>
    <property type="evidence" value="ECO:0007669"/>
    <property type="project" value="TreeGrafter"/>
</dbReference>
<name>C0QKE8_DESAH</name>
<evidence type="ECO:0000256" key="5">
    <source>
        <dbReference type="ARBA" id="ARBA00023014"/>
    </source>
</evidence>
<dbReference type="SMART" id="SM00729">
    <property type="entry name" value="Elp3"/>
    <property type="match status" value="1"/>
</dbReference>